<evidence type="ECO:0000313" key="2">
    <source>
        <dbReference type="EMBL" id="AKD56902.1"/>
    </source>
</evidence>
<feature type="domain" description="Serine hydrolase" evidence="1">
    <location>
        <begin position="31"/>
        <end position="211"/>
    </location>
</feature>
<dbReference type="STRING" id="1379870.SD10_20305"/>
<dbReference type="AlphaFoldDB" id="A0A0E3V8N0"/>
<protein>
    <submittedName>
        <fullName evidence="2">Phospholipase</fullName>
    </submittedName>
</protein>
<dbReference type="Gene3D" id="3.40.50.1820">
    <property type="entry name" value="alpha/beta hydrolase"/>
    <property type="match status" value="1"/>
</dbReference>
<keyword evidence="3" id="KW-1185">Reference proteome</keyword>
<dbReference type="PATRIC" id="fig|1379870.5.peg.4373"/>
<dbReference type="KEGG" id="srd:SD10_20305"/>
<dbReference type="Pfam" id="PF03959">
    <property type="entry name" value="FSH1"/>
    <property type="match status" value="1"/>
</dbReference>
<dbReference type="RefSeq" id="WP_046576306.1">
    <property type="nucleotide sequence ID" value="NZ_CP010429.1"/>
</dbReference>
<evidence type="ECO:0000259" key="1">
    <source>
        <dbReference type="Pfam" id="PF03959"/>
    </source>
</evidence>
<reference evidence="2 3" key="1">
    <citation type="journal article" date="2014" name="Curr. Microbiol.">
        <title>Spirosoma radiotolerans sp. nov., a gamma-radiation-resistant bacterium isolated from gamma ray-irradiated soil.</title>
        <authorList>
            <person name="Lee J.J."/>
            <person name="Srinivasan S."/>
            <person name="Lim S."/>
            <person name="Joe M."/>
            <person name="Im S."/>
            <person name="Bae S.I."/>
            <person name="Park K.R."/>
            <person name="Han J.H."/>
            <person name="Park S.H."/>
            <person name="Joo B.M."/>
            <person name="Park S.J."/>
            <person name="Kim M.K."/>
        </authorList>
    </citation>
    <scope>NUCLEOTIDE SEQUENCE [LARGE SCALE GENOMIC DNA]</scope>
    <source>
        <strain evidence="2 3">DG5A</strain>
    </source>
</reference>
<dbReference type="HOGENOM" id="CLU_110251_0_0_10"/>
<accession>A0A0E3V8N0</accession>
<organism evidence="2 3">
    <name type="scientific">Spirosoma radiotolerans</name>
    <dbReference type="NCBI Taxonomy" id="1379870"/>
    <lineage>
        <taxon>Bacteria</taxon>
        <taxon>Pseudomonadati</taxon>
        <taxon>Bacteroidota</taxon>
        <taxon>Cytophagia</taxon>
        <taxon>Cytophagales</taxon>
        <taxon>Cytophagaceae</taxon>
        <taxon>Spirosoma</taxon>
    </lineage>
</organism>
<gene>
    <name evidence="2" type="ORF">SD10_20305</name>
</gene>
<dbReference type="EMBL" id="CP010429">
    <property type="protein sequence ID" value="AKD56902.1"/>
    <property type="molecule type" value="Genomic_DNA"/>
</dbReference>
<dbReference type="SUPFAM" id="SSF53474">
    <property type="entry name" value="alpha/beta-Hydrolases"/>
    <property type="match status" value="1"/>
</dbReference>
<dbReference type="InterPro" id="IPR029058">
    <property type="entry name" value="AB_hydrolase_fold"/>
</dbReference>
<sequence>MATEHHLTVPRTARYYTLGELSPATTHVWFCLHGFGQLATYFGRKFTNLADGNTFVILPEGLSRSYLDGTYSRVGASWLTREDKEHEISDFLSYLNTLYASVLNGREPSSLHITVLGFSQGAAVACRWLNQPGNLANRLRVDRLILWAGYFPNGLRELIDPAKLAAIDTHYVYGRQDEYIVQMDDAKGYLNRIQADLPALKMTAFDGGHKVETEVLQQLVARSKLVS</sequence>
<name>A0A0E3V8N0_9BACT</name>
<dbReference type="InterPro" id="IPR005645">
    <property type="entry name" value="FSH-like_dom"/>
</dbReference>
<dbReference type="OrthoDB" id="595091at2"/>
<proteinExistence type="predicted"/>
<evidence type="ECO:0000313" key="3">
    <source>
        <dbReference type="Proteomes" id="UP000033054"/>
    </source>
</evidence>
<dbReference type="Proteomes" id="UP000033054">
    <property type="component" value="Chromosome"/>
</dbReference>